<name>A0A1G1X226_9BACT</name>
<sequence length="145" mass="16849">MEFSYAKNLGIGRTIRYDPLIFITLVEKQEVDIYSLIDSGSPSNLFSMDYAEKAGIDLSSARKVEIHGINGKQHGYLKKVTMKFLGKRWQSEVVFCDRNEDHDLLGSQGFFQYFDVRFRYYERKFFISPAPSLYWENTKSGSTVE</sequence>
<comment type="caution">
    <text evidence="1">The sequence shown here is derived from an EMBL/GenBank/DDBJ whole genome shotgun (WGS) entry which is preliminary data.</text>
</comment>
<evidence type="ECO:0000313" key="2">
    <source>
        <dbReference type="Proteomes" id="UP000177528"/>
    </source>
</evidence>
<evidence type="ECO:0000313" key="1">
    <source>
        <dbReference type="EMBL" id="OGY34058.1"/>
    </source>
</evidence>
<dbReference type="Gene3D" id="2.40.70.10">
    <property type="entry name" value="Acid Proteases"/>
    <property type="match status" value="1"/>
</dbReference>
<accession>A0A1G1X226</accession>
<dbReference type="EMBL" id="MHHR01000023">
    <property type="protein sequence ID" value="OGY34058.1"/>
    <property type="molecule type" value="Genomic_DNA"/>
</dbReference>
<dbReference type="Proteomes" id="UP000177528">
    <property type="component" value="Unassembled WGS sequence"/>
</dbReference>
<proteinExistence type="predicted"/>
<protein>
    <recommendedName>
        <fullName evidence="3">Peptidase A2 domain-containing protein</fullName>
    </recommendedName>
</protein>
<organism evidence="1 2">
    <name type="scientific">Candidatus Andersenbacteria bacterium RIFCSPHIGHO2_12_FULL_45_11</name>
    <dbReference type="NCBI Taxonomy" id="1797281"/>
    <lineage>
        <taxon>Bacteria</taxon>
        <taxon>Candidatus Anderseniibacteriota</taxon>
    </lineage>
</organism>
<evidence type="ECO:0008006" key="3">
    <source>
        <dbReference type="Google" id="ProtNLM"/>
    </source>
</evidence>
<dbReference type="AlphaFoldDB" id="A0A1G1X226"/>
<dbReference type="InterPro" id="IPR021109">
    <property type="entry name" value="Peptidase_aspartic_dom_sf"/>
</dbReference>
<gene>
    <name evidence="1" type="ORF">A3D99_02265</name>
</gene>
<reference evidence="1 2" key="1">
    <citation type="journal article" date="2016" name="Nat. Commun.">
        <title>Thousands of microbial genomes shed light on interconnected biogeochemical processes in an aquifer system.</title>
        <authorList>
            <person name="Anantharaman K."/>
            <person name="Brown C.T."/>
            <person name="Hug L.A."/>
            <person name="Sharon I."/>
            <person name="Castelle C.J."/>
            <person name="Probst A.J."/>
            <person name="Thomas B.C."/>
            <person name="Singh A."/>
            <person name="Wilkins M.J."/>
            <person name="Karaoz U."/>
            <person name="Brodie E.L."/>
            <person name="Williams K.H."/>
            <person name="Hubbard S.S."/>
            <person name="Banfield J.F."/>
        </authorList>
    </citation>
    <scope>NUCLEOTIDE SEQUENCE [LARGE SCALE GENOMIC DNA]</scope>
</reference>